<sequence length="1603" mass="162696">MTQNSADPALPVSEGGECAEVAPTPADATPKLPAADCPAATHETADTTSETNRQSPSSEKPEAQTATPAPATGAKQEGEQKESGESEKNGGSEKAAAGSNACGAASASPGKKEEKGETTTSTAVRVHRWADESDDLDSPSFDPLSSAEMEPPEFDLGMPAFQRPGLGSSGNGIVPHAATQGGYRRGMPGQSPYNSGGYGGLVDSRFGGLVGAPHAHHGPPAGPGDALMQGSSVASPFTEVYVADLDANVTEEDVSVIFAPSLSVRSVRLVREPANRGNKGGPNATCGAYVAFHSPEDAQRALSFHGKLYRPPRGSGASQGLRGSRQAGSFGGSSSARVLRILPISSPPLLGGDGGAPPGYLLSRGNRGAGPLGGHYHSSGSPHLLQRGGRGAFGGGVYGQAVADLVHQQASSVPSYRGSVSGSAPGGLGGPGPHGRERGKLFPGEEAGRGERGREADGKGVGGAGVGAGRRKKSRSPDFSELRKETGGLGAGGRAAGGVDTARGGGGMGPRGPGASGDKSEETPAAPEPPRERPKLLLKPRTKPLDATTEPTNLNPAIFGAAKPIDDPVAKRQLPAASGGAASPPASSDPAATPSAGHRASTSGGPRTPRGENSSGGPSTDVSSPGFRRGEQATKGRAAPSEKPAEKETRAQRGSGASTRGTGSTEDGRQKGRVGGGAQKGAAAGEEAAGAHASHHPGRERGEKERDERGGARNQQGLYSGPWRRASVEKEKDTGDEGGAGPQAPHGEDEQRRTSGVAKSEAPAETERKPTARTGDPFGGARPRDEFEWQRKKEAAASPVVLPDDAGVRVSPLQHPPLSPYLPHHGSHPGRQAGFLPPSYASAYTAQSELGSHPGALGVRAPDESARTPPSSATPDAGNSSRGILGPSPSARGGSGASPSGAQSKGANPPMRGGSGALAPAPVGPLGPGGPPGSPALKSVAQTPPCSGVSSSLQRSPNASPSIGPGIWGRSLQGPLQKTDGAPARGAPGGRASASAGAQEPLWRSSVASTGGPRPRSGASAHVTPTLFPGHGAGRGVFRPPGNSQGGEGLLSMGSGDGVLAAPATRGDSEERLGAQGAACPSAGGYHAENNAHWARKPQNPIQVRGVQTVVLSGGEQPSAAVSLIGEGGTQDRGALETGRRERAEPASQDRPVCGMRSLAEQLLPAPATSTEGKARPADEKAEEETKKKEAKVLDILSKPEQKQGQTVWEARNEVLGLDKREVGPTRSAGSAGERVEQGGDAPHDETRRASNALQGEGAAASTAAEREGEGQEGEGLRASSPRPAQASSPGRAEQRGEGETSASSGDVHAEKEGRDERSKGRRGLPHGRGEPRGPAYAYDGRGRPSTGSHGARGSEAAPGDGKREDDGRRNIAGNRERDGRGAGDSRGGRGGRTRGGGEGRMRWRRYTGEGGDATPSERMGDDQAHSATGDQRSHADAPEAAQKDGEETPQESSCMDGEAGPAGEKGRRGESQASSVHDYSREGEKAFRRRGGERGRGGWRGGEGRPEGAGRGRGTRGKMREGVGMSNGHQPGGRHGAPGHRREHPGGGAGPDEERGHDSQVASPRVPARAMLPQAPAASTRVKTNNRFSAFAADSDEGESSD</sequence>
<dbReference type="InterPro" id="IPR000504">
    <property type="entry name" value="RRM_dom"/>
</dbReference>
<feature type="compositionally biased region" description="Polar residues" evidence="2">
    <location>
        <begin position="868"/>
        <end position="882"/>
    </location>
</feature>
<dbReference type="EMBL" id="LN714484">
    <property type="protein sequence ID" value="CEL68227.1"/>
    <property type="molecule type" value="Genomic_DNA"/>
</dbReference>
<name>A0A0F7UJD2_NEOCL</name>
<feature type="compositionally biased region" description="Basic and acidic residues" evidence="2">
    <location>
        <begin position="76"/>
        <end position="91"/>
    </location>
</feature>
<feature type="compositionally biased region" description="Basic and acidic residues" evidence="2">
    <location>
        <begin position="475"/>
        <end position="486"/>
    </location>
</feature>
<feature type="compositionally biased region" description="Basic and acidic residues" evidence="2">
    <location>
        <begin position="446"/>
        <end position="458"/>
    </location>
</feature>
<feature type="compositionally biased region" description="Low complexity" evidence="2">
    <location>
        <begin position="653"/>
        <end position="665"/>
    </location>
</feature>
<feature type="compositionally biased region" description="Pro residues" evidence="2">
    <location>
        <begin position="922"/>
        <end position="934"/>
    </location>
</feature>
<feature type="compositionally biased region" description="Basic and acidic residues" evidence="2">
    <location>
        <begin position="726"/>
        <end position="735"/>
    </location>
</feature>
<organism evidence="4">
    <name type="scientific">Neospora caninum (strain Liverpool)</name>
    <dbReference type="NCBI Taxonomy" id="572307"/>
    <lineage>
        <taxon>Eukaryota</taxon>
        <taxon>Sar</taxon>
        <taxon>Alveolata</taxon>
        <taxon>Apicomplexa</taxon>
        <taxon>Conoidasida</taxon>
        <taxon>Coccidia</taxon>
        <taxon>Eucoccidiorida</taxon>
        <taxon>Eimeriorina</taxon>
        <taxon>Sarcocystidae</taxon>
        <taxon>Neospora</taxon>
    </lineage>
</organism>
<feature type="region of interest" description="Disordered" evidence="2">
    <location>
        <begin position="414"/>
        <end position="1080"/>
    </location>
</feature>
<proteinExistence type="predicted"/>
<feature type="compositionally biased region" description="Polar residues" evidence="2">
    <location>
        <begin position="46"/>
        <end position="58"/>
    </location>
</feature>
<feature type="compositionally biased region" description="Low complexity" evidence="2">
    <location>
        <begin position="1278"/>
        <end position="1292"/>
    </location>
</feature>
<feature type="compositionally biased region" description="Basic and acidic residues" evidence="2">
    <location>
        <begin position="1479"/>
        <end position="1511"/>
    </location>
</feature>
<accession>A0A0F7UJD2</accession>
<evidence type="ECO:0000256" key="1">
    <source>
        <dbReference type="PROSITE-ProRule" id="PRU00176"/>
    </source>
</evidence>
<feature type="compositionally biased region" description="Low complexity" evidence="2">
    <location>
        <begin position="981"/>
        <end position="998"/>
    </location>
</feature>
<evidence type="ECO:0000259" key="3">
    <source>
        <dbReference type="PROSITE" id="PS50102"/>
    </source>
</evidence>
<dbReference type="InterPro" id="IPR035979">
    <property type="entry name" value="RBD_domain_sf"/>
</dbReference>
<protein>
    <submittedName>
        <fullName evidence="4">Alpha-1 type II collagen, putative</fullName>
    </submittedName>
</protein>
<dbReference type="SUPFAM" id="SSF54928">
    <property type="entry name" value="RNA-binding domain, RBD"/>
    <property type="match status" value="1"/>
</dbReference>
<reference evidence="4" key="1">
    <citation type="journal article" date="2015" name="PLoS ONE">
        <title>Comprehensive Evaluation of Toxoplasma gondii VEG and Neospora caninum LIV Genomes with Tachyzoite Stage Transcriptome and Proteome Defines Novel Transcript Features.</title>
        <authorList>
            <person name="Ramaprasad A."/>
            <person name="Mourier T."/>
            <person name="Naeem R."/>
            <person name="Malas T.B."/>
            <person name="Moussa E."/>
            <person name="Panigrahi A."/>
            <person name="Vermont S.J."/>
            <person name="Otto T.D."/>
            <person name="Wastling J."/>
            <person name="Pain A."/>
        </authorList>
    </citation>
    <scope>NUCLEOTIDE SEQUENCE</scope>
    <source>
        <strain evidence="4">Liverpool</strain>
    </source>
</reference>
<dbReference type="InterPro" id="IPR012677">
    <property type="entry name" value="Nucleotide-bd_a/b_plait_sf"/>
</dbReference>
<feature type="compositionally biased region" description="Basic and acidic residues" evidence="2">
    <location>
        <begin position="1211"/>
        <end position="1224"/>
    </location>
</feature>
<feature type="compositionally biased region" description="Basic and acidic residues" evidence="2">
    <location>
        <begin position="1173"/>
        <end position="1202"/>
    </location>
</feature>
<feature type="compositionally biased region" description="Low complexity" evidence="2">
    <location>
        <begin position="575"/>
        <end position="597"/>
    </location>
</feature>
<dbReference type="Pfam" id="PF00076">
    <property type="entry name" value="RRM_1"/>
    <property type="match status" value="1"/>
</dbReference>
<keyword evidence="4" id="KW-0176">Collagen</keyword>
<dbReference type="GO" id="GO:0003723">
    <property type="term" value="F:RNA binding"/>
    <property type="evidence" value="ECO:0007669"/>
    <property type="project" value="UniProtKB-UniRule"/>
</dbReference>
<feature type="region of interest" description="Disordered" evidence="2">
    <location>
        <begin position="1"/>
        <end position="145"/>
    </location>
</feature>
<feature type="compositionally biased region" description="Basic and acidic residues" evidence="2">
    <location>
        <begin position="1308"/>
        <end position="1319"/>
    </location>
</feature>
<feature type="compositionally biased region" description="Polar residues" evidence="2">
    <location>
        <begin position="600"/>
        <end position="623"/>
    </location>
</feature>
<feature type="compositionally biased region" description="Low complexity" evidence="2">
    <location>
        <begin position="886"/>
        <end position="907"/>
    </location>
</feature>
<evidence type="ECO:0000313" key="4">
    <source>
        <dbReference type="EMBL" id="CEL68227.1"/>
    </source>
</evidence>
<feature type="compositionally biased region" description="Basic and acidic residues" evidence="2">
    <location>
        <begin position="1134"/>
        <end position="1145"/>
    </location>
</feature>
<feature type="region of interest" description="Disordered" evidence="2">
    <location>
        <begin position="1121"/>
        <end position="1603"/>
    </location>
</feature>
<feature type="compositionally biased region" description="Low complexity" evidence="2">
    <location>
        <begin position="680"/>
        <end position="692"/>
    </location>
</feature>
<feature type="domain" description="RRM" evidence="3">
    <location>
        <begin position="238"/>
        <end position="326"/>
    </location>
</feature>
<feature type="compositionally biased region" description="Gly residues" evidence="2">
    <location>
        <begin position="487"/>
        <end position="496"/>
    </location>
</feature>
<feature type="compositionally biased region" description="Polar residues" evidence="2">
    <location>
        <begin position="940"/>
        <end position="961"/>
    </location>
</feature>
<feature type="compositionally biased region" description="Basic and acidic residues" evidence="2">
    <location>
        <begin position="782"/>
        <end position="795"/>
    </location>
</feature>
<feature type="region of interest" description="Disordered" evidence="2">
    <location>
        <begin position="311"/>
        <end position="332"/>
    </location>
</feature>
<feature type="compositionally biased region" description="Gly residues" evidence="2">
    <location>
        <begin position="503"/>
        <end position="515"/>
    </location>
</feature>
<feature type="compositionally biased region" description="Gly residues" evidence="2">
    <location>
        <begin position="459"/>
        <end position="468"/>
    </location>
</feature>
<gene>
    <name evidence="4" type="ORF">BN1204_040010</name>
</gene>
<feature type="compositionally biased region" description="Gly residues" evidence="2">
    <location>
        <begin position="424"/>
        <end position="433"/>
    </location>
</feature>
<feature type="compositionally biased region" description="Basic and acidic residues" evidence="2">
    <location>
        <begin position="1432"/>
        <end position="1447"/>
    </location>
</feature>
<evidence type="ECO:0000256" key="2">
    <source>
        <dbReference type="SAM" id="MobiDB-lite"/>
    </source>
</evidence>
<dbReference type="PROSITE" id="PS50102">
    <property type="entry name" value="RRM"/>
    <property type="match status" value="1"/>
</dbReference>
<feature type="compositionally biased region" description="Basic and acidic residues" evidence="2">
    <location>
        <begin position="1361"/>
        <end position="1388"/>
    </location>
</feature>
<feature type="compositionally biased region" description="Basic and acidic residues" evidence="2">
    <location>
        <begin position="697"/>
        <end position="711"/>
    </location>
</feature>
<feature type="compositionally biased region" description="Basic and acidic residues" evidence="2">
    <location>
        <begin position="1234"/>
        <end position="1249"/>
    </location>
</feature>
<dbReference type="Gene3D" id="3.30.70.330">
    <property type="match status" value="1"/>
</dbReference>
<feature type="compositionally biased region" description="Low complexity" evidence="2">
    <location>
        <begin position="63"/>
        <end position="75"/>
    </location>
</feature>
<feature type="compositionally biased region" description="Low complexity" evidence="2">
    <location>
        <begin position="92"/>
        <end position="109"/>
    </location>
</feature>
<keyword evidence="1" id="KW-0694">RNA-binding</keyword>